<keyword evidence="3" id="KW-0663">Pyridoxal phosphate</keyword>
<dbReference type="AlphaFoldDB" id="A0A081N196"/>
<dbReference type="PANTHER" id="PTHR48078">
    <property type="entry name" value="THREONINE DEHYDRATASE, MITOCHONDRIAL-RELATED"/>
    <property type="match status" value="1"/>
</dbReference>
<dbReference type="eggNOG" id="COG1171">
    <property type="taxonomic scope" value="Bacteria"/>
</dbReference>
<evidence type="ECO:0000256" key="4">
    <source>
        <dbReference type="ARBA" id="ARBA00023239"/>
    </source>
</evidence>
<dbReference type="InterPro" id="IPR001926">
    <property type="entry name" value="TrpB-like_PALP"/>
</dbReference>
<proteinExistence type="inferred from homology"/>
<organism evidence="6 7">
    <name type="scientific">Endozoicomonas numazuensis</name>
    <dbReference type="NCBI Taxonomy" id="1137799"/>
    <lineage>
        <taxon>Bacteria</taxon>
        <taxon>Pseudomonadati</taxon>
        <taxon>Pseudomonadota</taxon>
        <taxon>Gammaproteobacteria</taxon>
        <taxon>Oceanospirillales</taxon>
        <taxon>Endozoicomonadaceae</taxon>
        <taxon>Endozoicomonas</taxon>
    </lineage>
</organism>
<dbReference type="GO" id="GO:0006565">
    <property type="term" value="P:L-serine catabolic process"/>
    <property type="evidence" value="ECO:0007669"/>
    <property type="project" value="TreeGrafter"/>
</dbReference>
<dbReference type="InterPro" id="IPR000634">
    <property type="entry name" value="Ser/Thr_deHydtase_PyrdxlP-BS"/>
</dbReference>
<dbReference type="PANTHER" id="PTHR48078:SF6">
    <property type="entry name" value="L-THREONINE DEHYDRATASE CATABOLIC TDCB"/>
    <property type="match status" value="1"/>
</dbReference>
<dbReference type="RefSeq" id="WP_034842734.1">
    <property type="nucleotide sequence ID" value="NZ_JOKH01000010.1"/>
</dbReference>
<keyword evidence="4" id="KW-0456">Lyase</keyword>
<dbReference type="SUPFAM" id="SSF53686">
    <property type="entry name" value="Tryptophan synthase beta subunit-like PLP-dependent enzymes"/>
    <property type="match status" value="1"/>
</dbReference>
<comment type="cofactor">
    <cofactor evidence="1">
        <name>pyridoxal 5'-phosphate</name>
        <dbReference type="ChEBI" id="CHEBI:597326"/>
    </cofactor>
</comment>
<keyword evidence="7" id="KW-1185">Reference proteome</keyword>
<name>A0A081N196_9GAMM</name>
<dbReference type="STRING" id="1137799.GZ78_27695"/>
<feature type="domain" description="Tryptophan synthase beta chain-like PALP" evidence="5">
    <location>
        <begin position="25"/>
        <end position="319"/>
    </location>
</feature>
<comment type="caution">
    <text evidence="6">The sequence shown here is derived from an EMBL/GenBank/DDBJ whole genome shotgun (WGS) entry which is preliminary data.</text>
</comment>
<reference evidence="6 7" key="1">
    <citation type="submission" date="2014-06" db="EMBL/GenBank/DDBJ databases">
        <title>Whole Genome Sequences of Three Symbiotic Endozoicomonas Bacteria.</title>
        <authorList>
            <person name="Neave M.J."/>
            <person name="Apprill A."/>
            <person name="Voolstra C.R."/>
        </authorList>
    </citation>
    <scope>NUCLEOTIDE SEQUENCE [LARGE SCALE GENOMIC DNA]</scope>
    <source>
        <strain evidence="6 7">DSM 25634</strain>
    </source>
</reference>
<dbReference type="InterPro" id="IPR036052">
    <property type="entry name" value="TrpB-like_PALP_sf"/>
</dbReference>
<sequence length="333" mass="35708">MSTLQTIPDLKTLKDIYQSQQAYTRVTPLIPCEELGAIVQGNVFVKAESLQKTGAFKFRGAIYRLLQLSEQEKSRGVIAYSSGNFARGLATAGEILGIDVHLVMPADAPSNKIENARAHGAEVRLCYESEPSREEAAAAQAAQLSQQHGYSLLHPFDDNTLIQGQSAVAVEISEQLEQLGETCHFLLCPTGGGSLVAGSSMVFNTDYSPNTQVLAIEPKGYNGMNLSIQEGHSARANGKHSSSCDALQALSPGHANFAIIKHSEVSGLTVDEAFINRSIRFAAHSLKLILEPSGAIGLAALLQHPERFRGKTTVIIASGGNIDIENYAHIVNQ</sequence>
<dbReference type="Pfam" id="PF00291">
    <property type="entry name" value="PALP"/>
    <property type="match status" value="1"/>
</dbReference>
<evidence type="ECO:0000256" key="3">
    <source>
        <dbReference type="ARBA" id="ARBA00022898"/>
    </source>
</evidence>
<dbReference type="GO" id="GO:0006567">
    <property type="term" value="P:L-threonine catabolic process"/>
    <property type="evidence" value="ECO:0007669"/>
    <property type="project" value="TreeGrafter"/>
</dbReference>
<dbReference type="GO" id="GO:0009097">
    <property type="term" value="P:isoleucine biosynthetic process"/>
    <property type="evidence" value="ECO:0007669"/>
    <property type="project" value="TreeGrafter"/>
</dbReference>
<evidence type="ECO:0000256" key="1">
    <source>
        <dbReference type="ARBA" id="ARBA00001933"/>
    </source>
</evidence>
<dbReference type="EMBL" id="JOKH01000010">
    <property type="protein sequence ID" value="KEQ12219.1"/>
    <property type="molecule type" value="Genomic_DNA"/>
</dbReference>
<gene>
    <name evidence="6" type="ORF">GZ78_27695</name>
</gene>
<dbReference type="InterPro" id="IPR050147">
    <property type="entry name" value="Ser/Thr_Dehydratase"/>
</dbReference>
<dbReference type="OrthoDB" id="9811476at2"/>
<comment type="similarity">
    <text evidence="2">Belongs to the serine/threonine dehydratase family.</text>
</comment>
<dbReference type="FunFam" id="3.40.50.1100:FF:000005">
    <property type="entry name" value="Threonine dehydratase catabolic"/>
    <property type="match status" value="1"/>
</dbReference>
<evidence type="ECO:0000256" key="2">
    <source>
        <dbReference type="ARBA" id="ARBA00010869"/>
    </source>
</evidence>
<dbReference type="GO" id="GO:0030170">
    <property type="term" value="F:pyridoxal phosphate binding"/>
    <property type="evidence" value="ECO:0007669"/>
    <property type="project" value="InterPro"/>
</dbReference>
<evidence type="ECO:0000313" key="7">
    <source>
        <dbReference type="Proteomes" id="UP000028073"/>
    </source>
</evidence>
<dbReference type="GO" id="GO:0004794">
    <property type="term" value="F:threonine deaminase activity"/>
    <property type="evidence" value="ECO:0007669"/>
    <property type="project" value="TreeGrafter"/>
</dbReference>
<evidence type="ECO:0000259" key="5">
    <source>
        <dbReference type="Pfam" id="PF00291"/>
    </source>
</evidence>
<dbReference type="CDD" id="cd01562">
    <property type="entry name" value="Thr-dehyd"/>
    <property type="match status" value="1"/>
</dbReference>
<evidence type="ECO:0000313" key="6">
    <source>
        <dbReference type="EMBL" id="KEQ12219.1"/>
    </source>
</evidence>
<dbReference type="PROSITE" id="PS00165">
    <property type="entry name" value="DEHYDRATASE_SER_THR"/>
    <property type="match status" value="1"/>
</dbReference>
<accession>A0A081N196</accession>
<dbReference type="GO" id="GO:0003941">
    <property type="term" value="F:L-serine ammonia-lyase activity"/>
    <property type="evidence" value="ECO:0007669"/>
    <property type="project" value="TreeGrafter"/>
</dbReference>
<dbReference type="Gene3D" id="3.40.50.1100">
    <property type="match status" value="2"/>
</dbReference>
<protein>
    <recommendedName>
        <fullName evidence="5">Tryptophan synthase beta chain-like PALP domain-containing protein</fullName>
    </recommendedName>
</protein>
<dbReference type="Proteomes" id="UP000028073">
    <property type="component" value="Unassembled WGS sequence"/>
</dbReference>